<organism evidence="6 7">
    <name type="scientific">Geodia barretti</name>
    <name type="common">Barrett's horny sponge</name>
    <dbReference type="NCBI Taxonomy" id="519541"/>
    <lineage>
        <taxon>Eukaryota</taxon>
        <taxon>Metazoa</taxon>
        <taxon>Porifera</taxon>
        <taxon>Demospongiae</taxon>
        <taxon>Heteroscleromorpha</taxon>
        <taxon>Tetractinellida</taxon>
        <taxon>Astrophorina</taxon>
        <taxon>Geodiidae</taxon>
        <taxon>Geodia</taxon>
    </lineage>
</organism>
<dbReference type="PANTHER" id="PTHR30612">
    <property type="entry name" value="SECA INNER MEMBRANE COMPONENT OF SEC PROTEIN SECRETION SYSTEM"/>
    <property type="match status" value="1"/>
</dbReference>
<comment type="caution">
    <text evidence="6">The sequence shown here is derived from an EMBL/GenBank/DDBJ whole genome shotgun (WGS) entry which is preliminary data.</text>
</comment>
<feature type="domain" description="SecA family profile" evidence="5">
    <location>
        <begin position="395"/>
        <end position="633"/>
    </location>
</feature>
<dbReference type="GO" id="GO:0017038">
    <property type="term" value="P:protein import"/>
    <property type="evidence" value="ECO:0007669"/>
    <property type="project" value="InterPro"/>
</dbReference>
<evidence type="ECO:0000259" key="5">
    <source>
        <dbReference type="PROSITE" id="PS51196"/>
    </source>
</evidence>
<name>A0AA35RX78_GEOBA</name>
<dbReference type="InterPro" id="IPR011115">
    <property type="entry name" value="SecA_DEAD"/>
</dbReference>
<dbReference type="PROSITE" id="PS51196">
    <property type="entry name" value="SECA_MOTOR_DEAD"/>
    <property type="match status" value="1"/>
</dbReference>
<evidence type="ECO:0000256" key="2">
    <source>
        <dbReference type="ARBA" id="ARBA00023010"/>
    </source>
</evidence>
<keyword evidence="1" id="KW-0813">Transport</keyword>
<keyword evidence="1" id="KW-0653">Protein transport</keyword>
<dbReference type="GO" id="GO:0005524">
    <property type="term" value="F:ATP binding"/>
    <property type="evidence" value="ECO:0007669"/>
    <property type="project" value="InterPro"/>
</dbReference>
<dbReference type="Gene3D" id="3.40.50.300">
    <property type="entry name" value="P-loop containing nucleotide triphosphate hydrolases"/>
    <property type="match status" value="1"/>
</dbReference>
<evidence type="ECO:0000256" key="3">
    <source>
        <dbReference type="SAM" id="SignalP"/>
    </source>
</evidence>
<dbReference type="Pfam" id="PF07517">
    <property type="entry name" value="SecA_DEAD"/>
    <property type="match status" value="1"/>
</dbReference>
<evidence type="ECO:0000259" key="4">
    <source>
        <dbReference type="PROSITE" id="PS51192"/>
    </source>
</evidence>
<evidence type="ECO:0000313" key="6">
    <source>
        <dbReference type="EMBL" id="CAI8019364.1"/>
    </source>
</evidence>
<keyword evidence="7" id="KW-1185">Reference proteome</keyword>
<keyword evidence="2" id="KW-0811">Translocation</keyword>
<feature type="chain" id="PRO_5041205786" evidence="3">
    <location>
        <begin position="22"/>
        <end position="633"/>
    </location>
</feature>
<gene>
    <name evidence="6" type="ORF">GBAR_LOCUS11644</name>
</gene>
<dbReference type="PANTHER" id="PTHR30612:SF0">
    <property type="entry name" value="CHLOROPLAST PROTEIN-TRANSPORTING ATPASE"/>
    <property type="match status" value="1"/>
</dbReference>
<proteinExistence type="predicted"/>
<dbReference type="SUPFAM" id="SSF52540">
    <property type="entry name" value="P-loop containing nucleoside triphosphate hydrolases"/>
    <property type="match status" value="1"/>
</dbReference>
<evidence type="ECO:0000313" key="7">
    <source>
        <dbReference type="Proteomes" id="UP001174909"/>
    </source>
</evidence>
<feature type="signal peptide" evidence="3">
    <location>
        <begin position="1"/>
        <end position="21"/>
    </location>
</feature>
<dbReference type="GO" id="GO:0006605">
    <property type="term" value="P:protein targeting"/>
    <property type="evidence" value="ECO:0007669"/>
    <property type="project" value="InterPro"/>
</dbReference>
<feature type="domain" description="Helicase ATP-binding" evidence="4">
    <location>
        <begin position="499"/>
        <end position="633"/>
    </location>
</feature>
<reference evidence="6" key="1">
    <citation type="submission" date="2023-03" db="EMBL/GenBank/DDBJ databases">
        <authorList>
            <person name="Steffen K."/>
            <person name="Cardenas P."/>
        </authorList>
    </citation>
    <scope>NUCLEOTIDE SEQUENCE</scope>
</reference>
<dbReference type="InterPro" id="IPR000185">
    <property type="entry name" value="SecA"/>
</dbReference>
<dbReference type="InterPro" id="IPR014018">
    <property type="entry name" value="SecA_motor_DEAD"/>
</dbReference>
<keyword evidence="3" id="KW-0732">Signal</keyword>
<accession>A0AA35RX78</accession>
<dbReference type="InterPro" id="IPR014001">
    <property type="entry name" value="Helicase_ATP-bd"/>
</dbReference>
<sequence length="633" mass="71310">MAWFALGAAAAGVFLPGIITGLVRHETVPCYKCKVELLKTSNHQTEEKNLAGETVTVTTYHSEDGEVYYYTKKVGSSLLSFLSESQYICSDCFLEVLWILQMRLFDSSILNGKSKRLQFLEWMYEFRGGFIAHTEPYYQLASFTGGINSLSPSVSSESDPESFSMLPVLPLSRQELTYSNSGSDSSSEDDEEEHVEVQYGGAWKSFSSVLDEVIKLHSSGYVTADGDLQSAYQACFISCYAAAYDLDDCQIEVLLEEVNYIGCGLSSFDFFKLTKAMGIMCKNVFSSPKLISFNDVSQFYFDLIRASDLGGCYATTNICLREFLKRGSTVMCSEELQTLIVETLVSSPWTSEEVLKLFFTISHDLQSFGEILQLVKRYQIPFGDIELKQEPKYLLKTLERKYDSDTSKRLKEVMDNLSKSELLDHNTLLLTGKIVRKVLETPLTLTGNDAVRILENEESDLEQRIEANAAVIGIVYHSVCFIIGKKPTVTQLVSVCILLVSHQEKVKRLLEVLTGEGKSLIIAMFAAALALLDKKVDILTSTPDLAQRDVEIFQKFYQFLGLTVSHNTETEEILDMRPAEADKERLAIYRSDIVYGTVNDFSGDLLRQEFEMRNVRGYRKMDVAIVDEMDMLM</sequence>
<dbReference type="GO" id="GO:0006886">
    <property type="term" value="P:intracellular protein transport"/>
    <property type="evidence" value="ECO:0007669"/>
    <property type="project" value="InterPro"/>
</dbReference>
<protein>
    <submittedName>
        <fullName evidence="6">Protein translocase subunit SecA 2</fullName>
    </submittedName>
</protein>
<dbReference type="Proteomes" id="UP001174909">
    <property type="component" value="Unassembled WGS sequence"/>
</dbReference>
<dbReference type="GO" id="GO:0016020">
    <property type="term" value="C:membrane"/>
    <property type="evidence" value="ECO:0007669"/>
    <property type="project" value="InterPro"/>
</dbReference>
<feature type="non-terminal residue" evidence="6">
    <location>
        <position position="633"/>
    </location>
</feature>
<dbReference type="InterPro" id="IPR027417">
    <property type="entry name" value="P-loop_NTPase"/>
</dbReference>
<evidence type="ECO:0000256" key="1">
    <source>
        <dbReference type="ARBA" id="ARBA00022927"/>
    </source>
</evidence>
<dbReference type="EMBL" id="CASHTH010001749">
    <property type="protein sequence ID" value="CAI8019364.1"/>
    <property type="molecule type" value="Genomic_DNA"/>
</dbReference>
<dbReference type="AlphaFoldDB" id="A0AA35RX78"/>
<dbReference type="PROSITE" id="PS51192">
    <property type="entry name" value="HELICASE_ATP_BIND_1"/>
    <property type="match status" value="1"/>
</dbReference>